<sequence>MRHTFHCSDGRGLETTTCCCTLEHCGLFYSVLLAFFSIFSLAITLFAPGESIGPVARMCLCSFLSISLLFSIVSPIGIYRRSSCFLSPLIGIIILLLALCITTVIATVLYAIVVQEKIWDEMTSTVDAVFQSGLINPIVVSLFDYQAHTKLPTFEYAIILSMGLLLLISFHIILIHSLYVMGLLWRRFFSKSCDSDAASMDWMFINLNGSYSTTIEERGRPSTKPKCEEGEWRRNPLISLSDGLDSTY</sequence>
<proteinExistence type="predicted"/>
<organism evidence="1 2">
    <name type="scientific">Pristionchus pacificus</name>
    <name type="common">Parasitic nematode worm</name>
    <dbReference type="NCBI Taxonomy" id="54126"/>
    <lineage>
        <taxon>Eukaryota</taxon>
        <taxon>Metazoa</taxon>
        <taxon>Ecdysozoa</taxon>
        <taxon>Nematoda</taxon>
        <taxon>Chromadorea</taxon>
        <taxon>Rhabditida</taxon>
        <taxon>Rhabditina</taxon>
        <taxon>Diplogasteromorpha</taxon>
        <taxon>Diplogasteroidea</taxon>
        <taxon>Neodiplogasteridae</taxon>
        <taxon>Pristionchus</taxon>
    </lineage>
</organism>
<evidence type="ECO:0000313" key="2">
    <source>
        <dbReference type="Proteomes" id="UP000005239"/>
    </source>
</evidence>
<keyword evidence="2" id="KW-1185">Reference proteome</keyword>
<protein>
    <submittedName>
        <fullName evidence="1">Uncharacterized protein</fullName>
    </submittedName>
</protein>
<accession>A0A8R1YKN9</accession>
<name>A0A2A6BF38_PRIPA</name>
<accession>A0A2A6BF38</accession>
<reference evidence="2" key="1">
    <citation type="journal article" date="2008" name="Nat. Genet.">
        <title>The Pristionchus pacificus genome provides a unique perspective on nematode lifestyle and parasitism.</title>
        <authorList>
            <person name="Dieterich C."/>
            <person name="Clifton S.W."/>
            <person name="Schuster L.N."/>
            <person name="Chinwalla A."/>
            <person name="Delehaunty K."/>
            <person name="Dinkelacker I."/>
            <person name="Fulton L."/>
            <person name="Fulton R."/>
            <person name="Godfrey J."/>
            <person name="Minx P."/>
            <person name="Mitreva M."/>
            <person name="Roeseler W."/>
            <person name="Tian H."/>
            <person name="Witte H."/>
            <person name="Yang S.P."/>
            <person name="Wilson R.K."/>
            <person name="Sommer R.J."/>
        </authorList>
    </citation>
    <scope>NUCLEOTIDE SEQUENCE [LARGE SCALE GENOMIC DNA]</scope>
    <source>
        <strain evidence="2">PS312</strain>
    </source>
</reference>
<dbReference type="EnsemblMetazoa" id="PPA17803.1">
    <property type="protein sequence ID" value="PPA17803.1"/>
    <property type="gene ID" value="WBGene00107357"/>
</dbReference>
<reference evidence="1" key="2">
    <citation type="submission" date="2022-06" db="UniProtKB">
        <authorList>
            <consortium name="EnsemblMetazoa"/>
        </authorList>
    </citation>
    <scope>IDENTIFICATION</scope>
    <source>
        <strain evidence="1">PS312</strain>
    </source>
</reference>
<evidence type="ECO:0000313" key="1">
    <source>
        <dbReference type="EnsemblMetazoa" id="PPA17803.1"/>
    </source>
</evidence>
<dbReference type="AlphaFoldDB" id="A0A2A6BF38"/>
<dbReference type="Proteomes" id="UP000005239">
    <property type="component" value="Unassembled WGS sequence"/>
</dbReference>
<gene>
    <name evidence="1" type="primary">WBGene00107357</name>
</gene>